<proteinExistence type="inferred from homology"/>
<accession>A0A562N6X3</accession>
<feature type="domain" description="HpcH/HpaI aldolase/citrate lyase" evidence="4">
    <location>
        <begin position="20"/>
        <end position="241"/>
    </location>
</feature>
<dbReference type="InterPro" id="IPR050251">
    <property type="entry name" value="HpcH-HpaI_aldolase"/>
</dbReference>
<dbReference type="GO" id="GO:0016832">
    <property type="term" value="F:aldehyde-lyase activity"/>
    <property type="evidence" value="ECO:0007669"/>
    <property type="project" value="TreeGrafter"/>
</dbReference>
<dbReference type="PANTHER" id="PTHR30502">
    <property type="entry name" value="2-KETO-3-DEOXY-L-RHAMNONATE ALDOLASE"/>
    <property type="match status" value="1"/>
</dbReference>
<protein>
    <submittedName>
        <fullName evidence="5">2-keto-3-deoxy-L-rhamnonate aldolase RhmA</fullName>
    </submittedName>
</protein>
<reference evidence="5 6" key="1">
    <citation type="journal article" date="2015" name="Stand. Genomic Sci.">
        <title>Genomic Encyclopedia of Bacterial and Archaeal Type Strains, Phase III: the genomes of soil and plant-associated and newly described type strains.</title>
        <authorList>
            <person name="Whitman W.B."/>
            <person name="Woyke T."/>
            <person name="Klenk H.P."/>
            <person name="Zhou Y."/>
            <person name="Lilburn T.G."/>
            <person name="Beck B.J."/>
            <person name="De Vos P."/>
            <person name="Vandamme P."/>
            <person name="Eisen J.A."/>
            <person name="Garrity G."/>
            <person name="Hugenholtz P."/>
            <person name="Kyrpides N.C."/>
        </authorList>
    </citation>
    <scope>NUCLEOTIDE SEQUENCE [LARGE SCALE GENOMIC DNA]</scope>
    <source>
        <strain evidence="5 6">CGMCC 1.2546</strain>
    </source>
</reference>
<evidence type="ECO:0000259" key="4">
    <source>
        <dbReference type="Pfam" id="PF03328"/>
    </source>
</evidence>
<keyword evidence="6" id="KW-1185">Reference proteome</keyword>
<dbReference type="AlphaFoldDB" id="A0A562N6X3"/>
<dbReference type="OrthoDB" id="9802624at2"/>
<evidence type="ECO:0000256" key="2">
    <source>
        <dbReference type="ARBA" id="ARBA00022723"/>
    </source>
</evidence>
<comment type="similarity">
    <text evidence="1">Belongs to the HpcH/HpaI aldolase family.</text>
</comment>
<dbReference type="EMBL" id="VLKT01000042">
    <property type="protein sequence ID" value="TWI27905.1"/>
    <property type="molecule type" value="Genomic_DNA"/>
</dbReference>
<gene>
    <name evidence="5" type="ORF">IQ26_05556</name>
</gene>
<sequence>MTTERRNFRQRFLDREHLVGTFVKTPATHPIEILGAVGFDFVVIDEEHAPWDRVAIDGGLLAARASGTAGLVRVAEPTAAKILSVLDDGATGVLVPHVSSPAKARDIAAACRYRGGRRGFSNTTRAGSFGAVGIWDHVQAGDEAVTFIAMIEDPEALEDLDGILGAEGLDGVFIGRGDLTVAFGATGMDGPQVRDACDRIFAAAKRAGKPVAVMVASAEEAARFRGMGASAFIVASDQGFMRQAAMKAYGDIASVANG</sequence>
<dbReference type="InterPro" id="IPR005000">
    <property type="entry name" value="Aldolase/citrate-lyase_domain"/>
</dbReference>
<keyword evidence="3" id="KW-0456">Lyase</keyword>
<dbReference type="Proteomes" id="UP000317122">
    <property type="component" value="Unassembled WGS sequence"/>
</dbReference>
<keyword evidence="2" id="KW-0479">Metal-binding</keyword>
<dbReference type="GO" id="GO:0046872">
    <property type="term" value="F:metal ion binding"/>
    <property type="evidence" value="ECO:0007669"/>
    <property type="project" value="UniProtKB-KW"/>
</dbReference>
<dbReference type="InterPro" id="IPR015813">
    <property type="entry name" value="Pyrv/PenolPyrv_kinase-like_dom"/>
</dbReference>
<name>A0A562N6X3_9HYPH</name>
<evidence type="ECO:0000313" key="5">
    <source>
        <dbReference type="EMBL" id="TWI27905.1"/>
    </source>
</evidence>
<dbReference type="GO" id="GO:0005737">
    <property type="term" value="C:cytoplasm"/>
    <property type="evidence" value="ECO:0007669"/>
    <property type="project" value="TreeGrafter"/>
</dbReference>
<dbReference type="Pfam" id="PF03328">
    <property type="entry name" value="HpcH_HpaI"/>
    <property type="match status" value="1"/>
</dbReference>
<dbReference type="Gene3D" id="3.20.20.60">
    <property type="entry name" value="Phosphoenolpyruvate-binding domains"/>
    <property type="match status" value="1"/>
</dbReference>
<evidence type="ECO:0000256" key="3">
    <source>
        <dbReference type="ARBA" id="ARBA00023239"/>
    </source>
</evidence>
<dbReference type="RefSeq" id="WP_145721552.1">
    <property type="nucleotide sequence ID" value="NZ_BSPF01000109.1"/>
</dbReference>
<evidence type="ECO:0000313" key="6">
    <source>
        <dbReference type="Proteomes" id="UP000317122"/>
    </source>
</evidence>
<dbReference type="InterPro" id="IPR040442">
    <property type="entry name" value="Pyrv_kinase-like_dom_sf"/>
</dbReference>
<dbReference type="SUPFAM" id="SSF51621">
    <property type="entry name" value="Phosphoenolpyruvate/pyruvate domain"/>
    <property type="match status" value="1"/>
</dbReference>
<dbReference type="PANTHER" id="PTHR30502:SF0">
    <property type="entry name" value="PHOSPHOENOLPYRUVATE CARBOXYLASE FAMILY PROTEIN"/>
    <property type="match status" value="1"/>
</dbReference>
<evidence type="ECO:0000256" key="1">
    <source>
        <dbReference type="ARBA" id="ARBA00005568"/>
    </source>
</evidence>
<organism evidence="5 6">
    <name type="scientific">Mesorhizobium tianshanense</name>
    <dbReference type="NCBI Taxonomy" id="39844"/>
    <lineage>
        <taxon>Bacteria</taxon>
        <taxon>Pseudomonadati</taxon>
        <taxon>Pseudomonadota</taxon>
        <taxon>Alphaproteobacteria</taxon>
        <taxon>Hyphomicrobiales</taxon>
        <taxon>Phyllobacteriaceae</taxon>
        <taxon>Mesorhizobium</taxon>
    </lineage>
</organism>
<comment type="caution">
    <text evidence="5">The sequence shown here is derived from an EMBL/GenBank/DDBJ whole genome shotgun (WGS) entry which is preliminary data.</text>
</comment>